<accession>A0AAE0N169</accession>
<dbReference type="AlphaFoldDB" id="A0AAE0N169"/>
<dbReference type="SUPFAM" id="SSF50494">
    <property type="entry name" value="Trypsin-like serine proteases"/>
    <property type="match status" value="2"/>
</dbReference>
<keyword evidence="6" id="KW-1185">Reference proteome</keyword>
<gene>
    <name evidence="5" type="ORF">B0H63DRAFT_504689</name>
</gene>
<dbReference type="InterPro" id="IPR025926">
    <property type="entry name" value="PDZ-like_dom"/>
</dbReference>
<proteinExistence type="predicted"/>
<name>A0AAE0N169_9PEZI</name>
<dbReference type="Proteomes" id="UP001285441">
    <property type="component" value="Unassembled WGS sequence"/>
</dbReference>
<keyword evidence="1" id="KW-0053">Apoptosis</keyword>
<dbReference type="PANTHER" id="PTHR46366">
    <property type="entry name" value="PRO-APOPTOTIC SERINE PROTEASE NMA111"/>
    <property type="match status" value="1"/>
</dbReference>
<evidence type="ECO:0000256" key="2">
    <source>
        <dbReference type="ARBA" id="ARBA00022737"/>
    </source>
</evidence>
<sequence length="900" mass="99455">MFHAFSARIWYLAGTSHSVLGDPYVGGKPRTSAGGRRQSKSQKTKALGTNKWQATVEAVVKAVVSIKFCFTSPFDTRQCREGGRCIFDNHEEVDAYPVYRDPLHDFGILKFDPKAIKYMPVDALALRPDCASDFNTCYCQASAAAGGGSSGSPVVNINGYAVALQTGGRADGASTDYFLPLDRPLRALKCLQDKKPITRGDIQCQFLLKPLDECRRLGLGPEWEAQMRKTFPKETNMLVAQMVLPDGPSHGKVEVGDVLVKVNDEMLTQFSRFDAILDSLVGETVTLLLSRRGEKVEVQIEIGDLHKITPDRFVSVSGGIFHDLSYLQALRHGVACNGVYVCEAGGSWRFDSGDNNWLVQSIDHKETPDIKTFIEVMQDVPDKARVVVAYKHLRDLHTLNTAIMQINSYWTNKMKLAVRSDRTGLWDFSDLADTLPLIPPVPTKATFITLKNIQEPAVAKLIQSLVYVSCNISLKADGFPRDWPWGMGLVIDADKGLVVTSRAIVPHNFCDITITIAESIHVAANILFLHPHKNYAIIQYDPKLVDASVLSAQLSSEEIAQGASTYFIGFNESGRIVHALTTATDIFPMNTPHDPGRSRYRAVNIDAIKIDTKLSESCGSGVLVAQNGTNSDTGGWFTYYLGLTTPTILYVVRLLRRSIVPKLRMLPVEFEAITMSEACDMGVFEHRITQVYKENTTYYRLFMVIRRAFEQEEKGDNFLRVGDILLTLNGNIVTEISGLDDMYSNGVLEAVIVRKREELVLNVPTIAADDVETARAILFCGATIHRPHHAVRQQNSKLFSEVYVSAVAAGSPSHQYQLPLPSFITHVDGEQTPDLDSFLAASIKIQNGKCMSFDGVAWVIAMKKNDCYFTTMEVAKDPAEASGFRCVTYDGGKVIVGEGT</sequence>
<feature type="domain" description="PDZ-like" evidence="4">
    <location>
        <begin position="307"/>
        <end position="383"/>
    </location>
</feature>
<protein>
    <submittedName>
        <fullName evidence="5">Serine protease-like protein</fullName>
    </submittedName>
</protein>
<dbReference type="GO" id="GO:0006915">
    <property type="term" value="P:apoptotic process"/>
    <property type="evidence" value="ECO:0007669"/>
    <property type="project" value="UniProtKB-KW"/>
</dbReference>
<evidence type="ECO:0000313" key="5">
    <source>
        <dbReference type="EMBL" id="KAK3366450.1"/>
    </source>
</evidence>
<dbReference type="Pfam" id="PF12812">
    <property type="entry name" value="PDZ_1"/>
    <property type="match status" value="2"/>
</dbReference>
<dbReference type="PANTHER" id="PTHR46366:SF8">
    <property type="entry name" value="PRO-APOPTOTIC SERINE PROTEASE NMA111"/>
    <property type="match status" value="1"/>
</dbReference>
<dbReference type="Gene3D" id="2.30.42.10">
    <property type="match status" value="1"/>
</dbReference>
<evidence type="ECO:0000256" key="3">
    <source>
        <dbReference type="SAM" id="MobiDB-lite"/>
    </source>
</evidence>
<dbReference type="InterPro" id="IPR036034">
    <property type="entry name" value="PDZ_sf"/>
</dbReference>
<dbReference type="InterPro" id="IPR009003">
    <property type="entry name" value="Peptidase_S1_PA"/>
</dbReference>
<keyword evidence="5" id="KW-0645">Protease</keyword>
<reference evidence="5" key="1">
    <citation type="journal article" date="2023" name="Mol. Phylogenet. Evol.">
        <title>Genome-scale phylogeny and comparative genomics of the fungal order Sordariales.</title>
        <authorList>
            <person name="Hensen N."/>
            <person name="Bonometti L."/>
            <person name="Westerberg I."/>
            <person name="Brannstrom I.O."/>
            <person name="Guillou S."/>
            <person name="Cros-Aarteil S."/>
            <person name="Calhoun S."/>
            <person name="Haridas S."/>
            <person name="Kuo A."/>
            <person name="Mondo S."/>
            <person name="Pangilinan J."/>
            <person name="Riley R."/>
            <person name="LaButti K."/>
            <person name="Andreopoulos B."/>
            <person name="Lipzen A."/>
            <person name="Chen C."/>
            <person name="Yan M."/>
            <person name="Daum C."/>
            <person name="Ng V."/>
            <person name="Clum A."/>
            <person name="Steindorff A."/>
            <person name="Ohm R.A."/>
            <person name="Martin F."/>
            <person name="Silar P."/>
            <person name="Natvig D.O."/>
            <person name="Lalanne C."/>
            <person name="Gautier V."/>
            <person name="Ament-Velasquez S.L."/>
            <person name="Kruys A."/>
            <person name="Hutchinson M.I."/>
            <person name="Powell A.J."/>
            <person name="Barry K."/>
            <person name="Miller A.N."/>
            <person name="Grigoriev I.V."/>
            <person name="Debuchy R."/>
            <person name="Gladieux P."/>
            <person name="Hiltunen Thoren M."/>
            <person name="Johannesson H."/>
        </authorList>
    </citation>
    <scope>NUCLEOTIDE SEQUENCE</scope>
    <source>
        <strain evidence="5">CBS 232.78</strain>
    </source>
</reference>
<dbReference type="GO" id="GO:0006508">
    <property type="term" value="P:proteolysis"/>
    <property type="evidence" value="ECO:0007669"/>
    <property type="project" value="UniProtKB-KW"/>
</dbReference>
<dbReference type="GO" id="GO:0008233">
    <property type="term" value="F:peptidase activity"/>
    <property type="evidence" value="ECO:0007669"/>
    <property type="project" value="UniProtKB-KW"/>
</dbReference>
<evidence type="ECO:0000313" key="6">
    <source>
        <dbReference type="Proteomes" id="UP001285441"/>
    </source>
</evidence>
<dbReference type="SUPFAM" id="SSF50156">
    <property type="entry name" value="PDZ domain-like"/>
    <property type="match status" value="1"/>
</dbReference>
<organism evidence="5 6">
    <name type="scientific">Podospora didyma</name>
    <dbReference type="NCBI Taxonomy" id="330526"/>
    <lineage>
        <taxon>Eukaryota</taxon>
        <taxon>Fungi</taxon>
        <taxon>Dikarya</taxon>
        <taxon>Ascomycota</taxon>
        <taxon>Pezizomycotina</taxon>
        <taxon>Sordariomycetes</taxon>
        <taxon>Sordariomycetidae</taxon>
        <taxon>Sordariales</taxon>
        <taxon>Podosporaceae</taxon>
        <taxon>Podospora</taxon>
    </lineage>
</organism>
<keyword evidence="2" id="KW-0677">Repeat</keyword>
<feature type="region of interest" description="Disordered" evidence="3">
    <location>
        <begin position="27"/>
        <end position="46"/>
    </location>
</feature>
<dbReference type="EMBL" id="JAULSW010000012">
    <property type="protein sequence ID" value="KAK3366450.1"/>
    <property type="molecule type" value="Genomic_DNA"/>
</dbReference>
<feature type="domain" description="PDZ-like" evidence="4">
    <location>
        <begin position="771"/>
        <end position="845"/>
    </location>
</feature>
<dbReference type="Gene3D" id="2.40.10.120">
    <property type="match status" value="1"/>
</dbReference>
<comment type="caution">
    <text evidence="5">The sequence shown here is derived from an EMBL/GenBank/DDBJ whole genome shotgun (WGS) entry which is preliminary data.</text>
</comment>
<dbReference type="CDD" id="cd06786">
    <property type="entry name" value="cpPDZ1_ScNma111-like"/>
    <property type="match status" value="1"/>
</dbReference>
<evidence type="ECO:0000259" key="4">
    <source>
        <dbReference type="Pfam" id="PF12812"/>
    </source>
</evidence>
<reference evidence="5" key="2">
    <citation type="submission" date="2023-06" db="EMBL/GenBank/DDBJ databases">
        <authorList>
            <consortium name="Lawrence Berkeley National Laboratory"/>
            <person name="Haridas S."/>
            <person name="Hensen N."/>
            <person name="Bonometti L."/>
            <person name="Westerberg I."/>
            <person name="Brannstrom I.O."/>
            <person name="Guillou S."/>
            <person name="Cros-Aarteil S."/>
            <person name="Calhoun S."/>
            <person name="Kuo A."/>
            <person name="Mondo S."/>
            <person name="Pangilinan J."/>
            <person name="Riley R."/>
            <person name="LaButti K."/>
            <person name="Andreopoulos B."/>
            <person name="Lipzen A."/>
            <person name="Chen C."/>
            <person name="Yanf M."/>
            <person name="Daum C."/>
            <person name="Ng V."/>
            <person name="Clum A."/>
            <person name="Steindorff A."/>
            <person name="Ohm R."/>
            <person name="Martin F."/>
            <person name="Silar P."/>
            <person name="Natvig D."/>
            <person name="Lalanne C."/>
            <person name="Gautier V."/>
            <person name="Ament-velasquez S.L."/>
            <person name="Kruys A."/>
            <person name="Hutchinson M.I."/>
            <person name="Powell A.J."/>
            <person name="Barry K."/>
            <person name="Miller A.N."/>
            <person name="Grigoriev I.V."/>
            <person name="Debuchy R."/>
            <person name="Gladieux P."/>
            <person name="Thoren M.H."/>
            <person name="Johannesson H."/>
        </authorList>
    </citation>
    <scope>NUCLEOTIDE SEQUENCE</scope>
    <source>
        <strain evidence="5">CBS 232.78</strain>
    </source>
</reference>
<keyword evidence="5" id="KW-0378">Hydrolase</keyword>
<dbReference type="CDD" id="cd06719">
    <property type="entry name" value="PDZ2-4_Nma111p-like"/>
    <property type="match status" value="1"/>
</dbReference>
<evidence type="ECO:0000256" key="1">
    <source>
        <dbReference type="ARBA" id="ARBA00022703"/>
    </source>
</evidence>